<evidence type="ECO:0000313" key="4">
    <source>
        <dbReference type="Proteomes" id="UP001157910"/>
    </source>
</evidence>
<evidence type="ECO:0000313" key="3">
    <source>
        <dbReference type="EMBL" id="SMP66973.1"/>
    </source>
</evidence>
<dbReference type="SUPFAM" id="SSF63829">
    <property type="entry name" value="Calcium-dependent phosphotriesterase"/>
    <property type="match status" value="1"/>
</dbReference>
<dbReference type="PANTHER" id="PTHR10907">
    <property type="entry name" value="REGUCALCIN"/>
    <property type="match status" value="1"/>
</dbReference>
<dbReference type="Proteomes" id="UP001157910">
    <property type="component" value="Unassembled WGS sequence"/>
</dbReference>
<dbReference type="Pfam" id="PF08450">
    <property type="entry name" value="SGL"/>
    <property type="match status" value="1"/>
</dbReference>
<sequence length="287" mass="30095">MMIPEVAVKVGAALGEGPVWDIARECLWFVDIKGHRLHRFDPKTGALESTAAPEEPGWVVPLRDGALLVGAKAGVHRHARGAFTLLHAVEQDLPGNRLNDAAVHPDGSVWLGTMDNAEDAPSGGYYRLHAGVCTALSPKPMIITNGPAFSPDGRTVYLVDTLERTILSAPVDAEGHPGVTRIFARVPPGMGYPDGPAVDSAGTVWVGLFGGWGVVRFAPDGTMLGKVEFPVANVTKIAFGGADLTTVYATTARKGLSQGELAAQPAAGDLFTFTVEVPGLAPEYPSV</sequence>
<dbReference type="InterPro" id="IPR011042">
    <property type="entry name" value="6-blade_b-propeller_TolB-like"/>
</dbReference>
<evidence type="ECO:0000256" key="1">
    <source>
        <dbReference type="ARBA" id="ARBA00008853"/>
    </source>
</evidence>
<dbReference type="InterPro" id="IPR005511">
    <property type="entry name" value="SMP-30"/>
</dbReference>
<organism evidence="3 4">
    <name type="scientific">Novosphingobium panipatense</name>
    <dbReference type="NCBI Taxonomy" id="428991"/>
    <lineage>
        <taxon>Bacteria</taxon>
        <taxon>Pseudomonadati</taxon>
        <taxon>Pseudomonadota</taxon>
        <taxon>Alphaproteobacteria</taxon>
        <taxon>Sphingomonadales</taxon>
        <taxon>Sphingomonadaceae</taxon>
        <taxon>Novosphingobium</taxon>
    </lineage>
</organism>
<comment type="caution">
    <text evidence="3">The sequence shown here is derived from an EMBL/GenBank/DDBJ whole genome shotgun (WGS) entry which is preliminary data.</text>
</comment>
<comment type="similarity">
    <text evidence="1">Belongs to the SMP-30/CGR1 family.</text>
</comment>
<dbReference type="PRINTS" id="PR01790">
    <property type="entry name" value="SMP30FAMILY"/>
</dbReference>
<accession>A0ABY1QBW4</accession>
<evidence type="ECO:0000259" key="2">
    <source>
        <dbReference type="Pfam" id="PF08450"/>
    </source>
</evidence>
<dbReference type="PANTHER" id="PTHR10907:SF47">
    <property type="entry name" value="REGUCALCIN"/>
    <property type="match status" value="1"/>
</dbReference>
<dbReference type="EMBL" id="FXUI01000004">
    <property type="protein sequence ID" value="SMP66973.1"/>
    <property type="molecule type" value="Genomic_DNA"/>
</dbReference>
<gene>
    <name evidence="3" type="ORF">SAMN06296065_104112</name>
</gene>
<reference evidence="3 4" key="1">
    <citation type="submission" date="2017-05" db="EMBL/GenBank/DDBJ databases">
        <authorList>
            <person name="Varghese N."/>
            <person name="Submissions S."/>
        </authorList>
    </citation>
    <scope>NUCLEOTIDE SEQUENCE [LARGE SCALE GENOMIC DNA]</scope>
    <source>
        <strain evidence="3 4">SM16</strain>
    </source>
</reference>
<keyword evidence="4" id="KW-1185">Reference proteome</keyword>
<proteinExistence type="inferred from homology"/>
<protein>
    <submittedName>
        <fullName evidence="3">Sugar lactone lactonase YvrE</fullName>
    </submittedName>
</protein>
<name>A0ABY1QBW4_9SPHN</name>
<feature type="domain" description="SMP-30/Gluconolactonase/LRE-like region" evidence="2">
    <location>
        <begin position="14"/>
        <end position="253"/>
    </location>
</feature>
<dbReference type="Gene3D" id="2.120.10.30">
    <property type="entry name" value="TolB, C-terminal domain"/>
    <property type="match status" value="1"/>
</dbReference>
<dbReference type="InterPro" id="IPR013658">
    <property type="entry name" value="SGL"/>
</dbReference>
<dbReference type="RefSeq" id="WP_283405901.1">
    <property type="nucleotide sequence ID" value="NZ_FXUI01000004.1"/>
</dbReference>